<accession>A0ABP9YSA7</accession>
<dbReference type="EMBL" id="BAABUK010000005">
    <property type="protein sequence ID" value="GAA5809745.1"/>
    <property type="molecule type" value="Genomic_DNA"/>
</dbReference>
<dbReference type="InterPro" id="IPR036305">
    <property type="entry name" value="RGS_sf"/>
</dbReference>
<dbReference type="Pfam" id="PF00615">
    <property type="entry name" value="RGS"/>
    <property type="match status" value="1"/>
</dbReference>
<protein>
    <recommendedName>
        <fullName evidence="1">RGS domain-containing protein</fullName>
    </recommendedName>
</protein>
<evidence type="ECO:0000313" key="3">
    <source>
        <dbReference type="Proteomes" id="UP001473302"/>
    </source>
</evidence>
<gene>
    <name evidence="2" type="ORF">MFLAVUS_003158</name>
</gene>
<organism evidence="2 3">
    <name type="scientific">Mucor flavus</name>
    <dbReference type="NCBI Taxonomy" id="439312"/>
    <lineage>
        <taxon>Eukaryota</taxon>
        <taxon>Fungi</taxon>
        <taxon>Fungi incertae sedis</taxon>
        <taxon>Mucoromycota</taxon>
        <taxon>Mucoromycotina</taxon>
        <taxon>Mucoromycetes</taxon>
        <taxon>Mucorales</taxon>
        <taxon>Mucorineae</taxon>
        <taxon>Mucoraceae</taxon>
        <taxon>Mucor</taxon>
    </lineage>
</organism>
<dbReference type="InterPro" id="IPR016137">
    <property type="entry name" value="RGS"/>
</dbReference>
<dbReference type="PANTHER" id="PTHR10845:SF192">
    <property type="entry name" value="DOUBLE HIT, ISOFORM B"/>
    <property type="match status" value="1"/>
</dbReference>
<comment type="caution">
    <text evidence="2">The sequence shown here is derived from an EMBL/GenBank/DDBJ whole genome shotgun (WGS) entry which is preliminary data.</text>
</comment>
<dbReference type="Gene3D" id="1.10.167.10">
    <property type="entry name" value="Regulator of G-protein Signalling 4, domain 2"/>
    <property type="match status" value="1"/>
</dbReference>
<reference evidence="2 3" key="1">
    <citation type="submission" date="2024-04" db="EMBL/GenBank/DDBJ databases">
        <title>genome sequences of Mucor flavus KT1a and Helicostylum pulchrum KT1b strains isolated from the surface of a dry-aged beef.</title>
        <authorList>
            <person name="Toyotome T."/>
            <person name="Hosono M."/>
            <person name="Torimaru M."/>
            <person name="Fukuda K."/>
            <person name="Mikami N."/>
        </authorList>
    </citation>
    <scope>NUCLEOTIDE SEQUENCE [LARGE SCALE GENOMIC DNA]</scope>
    <source>
        <strain evidence="2 3">KT1a</strain>
    </source>
</reference>
<keyword evidence="3" id="KW-1185">Reference proteome</keyword>
<dbReference type="InterPro" id="IPR044926">
    <property type="entry name" value="RGS_subdomain_2"/>
</dbReference>
<dbReference type="SUPFAM" id="SSF48097">
    <property type="entry name" value="Regulator of G-protein signaling, RGS"/>
    <property type="match status" value="1"/>
</dbReference>
<sequence>MTLSFNDNLESILELKNKHELYQDFILYLKQTYCLENVLFYQDVQEYQYKPTKSRYKAIIERYILVNSTQEINIPCEMRQDLINNQIYVKTSFDQATESILELIRVNSYLPWWYQHHHHPTSHRNSLTPSMSVPEHRWQNLFTSRPSFTSLRDVKCVEQKEKKINLFQRKRQALMIRVKKTFL</sequence>
<name>A0ABP9YSA7_9FUNG</name>
<feature type="domain" description="RGS" evidence="1">
    <location>
        <begin position="8"/>
        <end position="109"/>
    </location>
</feature>
<dbReference type="PROSITE" id="PS50132">
    <property type="entry name" value="RGS"/>
    <property type="match status" value="1"/>
</dbReference>
<evidence type="ECO:0000259" key="1">
    <source>
        <dbReference type="PROSITE" id="PS50132"/>
    </source>
</evidence>
<dbReference type="PANTHER" id="PTHR10845">
    <property type="entry name" value="REGULATOR OF G PROTEIN SIGNALING"/>
    <property type="match status" value="1"/>
</dbReference>
<dbReference type="Proteomes" id="UP001473302">
    <property type="component" value="Unassembled WGS sequence"/>
</dbReference>
<dbReference type="CDD" id="cd07440">
    <property type="entry name" value="RGS"/>
    <property type="match status" value="1"/>
</dbReference>
<dbReference type="SMART" id="SM00315">
    <property type="entry name" value="RGS"/>
    <property type="match status" value="1"/>
</dbReference>
<proteinExistence type="predicted"/>
<evidence type="ECO:0000313" key="2">
    <source>
        <dbReference type="EMBL" id="GAA5809745.1"/>
    </source>
</evidence>